<proteinExistence type="predicted"/>
<dbReference type="InterPro" id="IPR035093">
    <property type="entry name" value="RelE/ParE_toxin_dom_sf"/>
</dbReference>
<evidence type="ECO:0000313" key="1">
    <source>
        <dbReference type="EMBL" id="OGH82114.1"/>
    </source>
</evidence>
<dbReference type="Gene3D" id="3.30.2310.20">
    <property type="entry name" value="RelE-like"/>
    <property type="match status" value="1"/>
</dbReference>
<organism evidence="1 2">
    <name type="scientific">Candidatus Magasanikbacteria bacterium RIFOXYB1_FULL_40_15</name>
    <dbReference type="NCBI Taxonomy" id="1798697"/>
    <lineage>
        <taxon>Bacteria</taxon>
        <taxon>Candidatus Magasanikiibacteriota</taxon>
    </lineage>
</organism>
<sequence length="79" mass="9490">MDKIEKLLRKISHPDRERLLKIISKLLSGEKKDLDIKKIKGAEFYRLRSGWFRVIFHYEGASKEIIIDSIRLRDENTYK</sequence>
<dbReference type="STRING" id="1798697.A2373_01810"/>
<gene>
    <name evidence="1" type="ORF">A2373_01810</name>
</gene>
<evidence type="ECO:0008006" key="3">
    <source>
        <dbReference type="Google" id="ProtNLM"/>
    </source>
</evidence>
<protein>
    <recommendedName>
        <fullName evidence="3">Plasmid stabilization protein</fullName>
    </recommendedName>
</protein>
<name>A0A1F6NDW3_9BACT</name>
<reference evidence="1 2" key="1">
    <citation type="journal article" date="2016" name="Nat. Commun.">
        <title>Thousands of microbial genomes shed light on interconnected biogeochemical processes in an aquifer system.</title>
        <authorList>
            <person name="Anantharaman K."/>
            <person name="Brown C.T."/>
            <person name="Hug L.A."/>
            <person name="Sharon I."/>
            <person name="Castelle C.J."/>
            <person name="Probst A.J."/>
            <person name="Thomas B.C."/>
            <person name="Singh A."/>
            <person name="Wilkins M.J."/>
            <person name="Karaoz U."/>
            <person name="Brodie E.L."/>
            <person name="Williams K.H."/>
            <person name="Hubbard S.S."/>
            <person name="Banfield J.F."/>
        </authorList>
    </citation>
    <scope>NUCLEOTIDE SEQUENCE [LARGE SCALE GENOMIC DNA]</scope>
</reference>
<accession>A0A1F6NDW3</accession>
<comment type="caution">
    <text evidence="1">The sequence shown here is derived from an EMBL/GenBank/DDBJ whole genome shotgun (WGS) entry which is preliminary data.</text>
</comment>
<dbReference type="Proteomes" id="UP000176300">
    <property type="component" value="Unassembled WGS sequence"/>
</dbReference>
<dbReference type="AlphaFoldDB" id="A0A1F6NDW3"/>
<evidence type="ECO:0000313" key="2">
    <source>
        <dbReference type="Proteomes" id="UP000176300"/>
    </source>
</evidence>
<dbReference type="EMBL" id="MFQS01000050">
    <property type="protein sequence ID" value="OGH82114.1"/>
    <property type="molecule type" value="Genomic_DNA"/>
</dbReference>
<dbReference type="SUPFAM" id="SSF143011">
    <property type="entry name" value="RelE-like"/>
    <property type="match status" value="1"/>
</dbReference>